<sequence length="131" mass="14222">MTKRAVFNPSIPVFRVSAPGVDVDSASQSQLLLDERVFSGQLYLSGYVARNSQTALTITFPSLGYVPVVVVNNVFSDGRITYPTGYKTQNGGSTFVVPVINYTVTASAITFNFVSDAAITGAYYMIFRRSL</sequence>
<comment type="caution">
    <text evidence="1">The sequence shown here is derived from an EMBL/GenBank/DDBJ whole genome shotgun (WGS) entry which is preliminary data.</text>
</comment>
<organism evidence="1 2">
    <name type="scientific">Rhizobium paknamense</name>
    <dbReference type="NCBI Taxonomy" id="1206817"/>
    <lineage>
        <taxon>Bacteria</taxon>
        <taxon>Pseudomonadati</taxon>
        <taxon>Pseudomonadota</taxon>
        <taxon>Alphaproteobacteria</taxon>
        <taxon>Hyphomicrobiales</taxon>
        <taxon>Rhizobiaceae</taxon>
        <taxon>Rhizobium/Agrobacterium group</taxon>
        <taxon>Rhizobium</taxon>
    </lineage>
</organism>
<keyword evidence="2" id="KW-1185">Reference proteome</keyword>
<dbReference type="EMBL" id="JAUSWH010000002">
    <property type="protein sequence ID" value="MDQ0454664.1"/>
    <property type="molecule type" value="Genomic_DNA"/>
</dbReference>
<dbReference type="Proteomes" id="UP001235269">
    <property type="component" value="Unassembled WGS sequence"/>
</dbReference>
<gene>
    <name evidence="1" type="ORF">QO005_000991</name>
</gene>
<proteinExistence type="predicted"/>
<evidence type="ECO:0000313" key="2">
    <source>
        <dbReference type="Proteomes" id="UP001235269"/>
    </source>
</evidence>
<reference evidence="1 2" key="1">
    <citation type="submission" date="2023-07" db="EMBL/GenBank/DDBJ databases">
        <title>Genomic Encyclopedia of Type Strains, Phase IV (KMG-IV): sequencing the most valuable type-strain genomes for metagenomic binning, comparative biology and taxonomic classification.</title>
        <authorList>
            <person name="Goeker M."/>
        </authorList>
    </citation>
    <scope>NUCLEOTIDE SEQUENCE [LARGE SCALE GENOMIC DNA]</scope>
    <source>
        <strain evidence="1 2">DSM 100301</strain>
    </source>
</reference>
<protein>
    <submittedName>
        <fullName evidence="1">Uncharacterized protein</fullName>
    </submittedName>
</protein>
<accession>A0ABU0I8U9</accession>
<dbReference type="RefSeq" id="WP_307156869.1">
    <property type="nucleotide sequence ID" value="NZ_JAUSWH010000002.1"/>
</dbReference>
<evidence type="ECO:0000313" key="1">
    <source>
        <dbReference type="EMBL" id="MDQ0454664.1"/>
    </source>
</evidence>
<name>A0ABU0I8U9_9HYPH</name>